<gene>
    <name evidence="2" type="ORF">KIPB_007460</name>
</gene>
<organism evidence="2 3">
    <name type="scientific">Kipferlia bialata</name>
    <dbReference type="NCBI Taxonomy" id="797122"/>
    <lineage>
        <taxon>Eukaryota</taxon>
        <taxon>Metamonada</taxon>
        <taxon>Carpediemonas-like organisms</taxon>
        <taxon>Kipferlia</taxon>
    </lineage>
</organism>
<feature type="compositionally biased region" description="Basic and acidic residues" evidence="1">
    <location>
        <begin position="260"/>
        <end position="273"/>
    </location>
</feature>
<keyword evidence="3" id="KW-1185">Reference proteome</keyword>
<proteinExistence type="predicted"/>
<evidence type="ECO:0000313" key="3">
    <source>
        <dbReference type="Proteomes" id="UP000265618"/>
    </source>
</evidence>
<evidence type="ECO:0000313" key="2">
    <source>
        <dbReference type="EMBL" id="GIQ85740.1"/>
    </source>
</evidence>
<feature type="region of interest" description="Disordered" evidence="1">
    <location>
        <begin position="258"/>
        <end position="308"/>
    </location>
</feature>
<protein>
    <submittedName>
        <fullName evidence="2">Uncharacterized protein</fullName>
    </submittedName>
</protein>
<dbReference type="EMBL" id="BDIP01002108">
    <property type="protein sequence ID" value="GIQ85740.1"/>
    <property type="molecule type" value="Genomic_DNA"/>
</dbReference>
<reference evidence="2 3" key="1">
    <citation type="journal article" date="2018" name="PLoS ONE">
        <title>The draft genome of Kipferlia bialata reveals reductive genome evolution in fornicate parasites.</title>
        <authorList>
            <person name="Tanifuji G."/>
            <person name="Takabayashi S."/>
            <person name="Kume K."/>
            <person name="Takagi M."/>
            <person name="Nakayama T."/>
            <person name="Kamikawa R."/>
            <person name="Inagaki Y."/>
            <person name="Hashimoto T."/>
        </authorList>
    </citation>
    <scope>NUCLEOTIDE SEQUENCE [LARGE SCALE GENOMIC DNA]</scope>
    <source>
        <strain evidence="2">NY0173</strain>
    </source>
</reference>
<dbReference type="AlphaFoldDB" id="A0A9K3GKL5"/>
<comment type="caution">
    <text evidence="2">The sequence shown here is derived from an EMBL/GenBank/DDBJ whole genome shotgun (WGS) entry which is preliminary data.</text>
</comment>
<evidence type="ECO:0000256" key="1">
    <source>
        <dbReference type="SAM" id="MobiDB-lite"/>
    </source>
</evidence>
<sequence length="543" mass="57813">MGAPKDGPYPLLPYDRAVGERLVELVQAPSFWAGESEDASLSHRQYLQCIHICSCLQETVAEYQPEWDKCTRDPSLFYTEGGSGAPTLDSLSVSVGRMATLSLRLSALGQPMLGLVAAALSLHALHAQSSSMEDVSDSVPMRSLLSPLCLSLSSACLSLVHSTPCPKGESMRREVHSRQTMWLEVAVIHAQSIWTGVEGSLTEEGSKLSSHAACAAMLHALSLSLLQGRCDRMSTEREGEMGIVVAAARSLAESIQVKGVGEEKEGEIERSETESSASLTNLSDVDTTEGEREREGEGDGGGNRGEGQFEVICSQDDSNDSTHSSGVSREIGHSVSHTCDILDALCSHPLTLSEGQTLVEALHRDPASLSPLEGEGTSLSDKAHTAIALAARHISLGLSPSLPLSLRRLLAIPLHPFQPAPVRGDPLDVISLLQAAIPRVLEAAVQLYQSVPKGARGMCALPLSAVSCVLEGVPDQGARAAYARECAESMLAESDVRLGMCTSHLMDCMGRPEATDVPAHTLSPFLSLLTNVFQMVQLCLHLV</sequence>
<name>A0A9K3GKL5_9EUKA</name>
<accession>A0A9K3GKL5</accession>
<dbReference type="Proteomes" id="UP000265618">
    <property type="component" value="Unassembled WGS sequence"/>
</dbReference>